<gene>
    <name evidence="2" type="ORF">L195_g026661</name>
</gene>
<feature type="non-terminal residue" evidence="2">
    <location>
        <position position="1"/>
    </location>
</feature>
<evidence type="ECO:0000313" key="2">
    <source>
        <dbReference type="EMBL" id="PNY03334.1"/>
    </source>
</evidence>
<reference evidence="2 3" key="1">
    <citation type="journal article" date="2014" name="Am. J. Bot.">
        <title>Genome assembly and annotation for red clover (Trifolium pratense; Fabaceae).</title>
        <authorList>
            <person name="Istvanek J."/>
            <person name="Jaros M."/>
            <person name="Krenek A."/>
            <person name="Repkova J."/>
        </authorList>
    </citation>
    <scope>NUCLEOTIDE SEQUENCE [LARGE SCALE GENOMIC DNA]</scope>
    <source>
        <strain evidence="3">cv. Tatra</strain>
        <tissue evidence="2">Young leaves</tissue>
    </source>
</reference>
<dbReference type="AlphaFoldDB" id="A0A2K3NJX3"/>
<organism evidence="2 3">
    <name type="scientific">Trifolium pratense</name>
    <name type="common">Red clover</name>
    <dbReference type="NCBI Taxonomy" id="57577"/>
    <lineage>
        <taxon>Eukaryota</taxon>
        <taxon>Viridiplantae</taxon>
        <taxon>Streptophyta</taxon>
        <taxon>Embryophyta</taxon>
        <taxon>Tracheophyta</taxon>
        <taxon>Spermatophyta</taxon>
        <taxon>Magnoliopsida</taxon>
        <taxon>eudicotyledons</taxon>
        <taxon>Gunneridae</taxon>
        <taxon>Pentapetalae</taxon>
        <taxon>rosids</taxon>
        <taxon>fabids</taxon>
        <taxon>Fabales</taxon>
        <taxon>Fabaceae</taxon>
        <taxon>Papilionoideae</taxon>
        <taxon>50 kb inversion clade</taxon>
        <taxon>NPAAA clade</taxon>
        <taxon>Hologalegina</taxon>
        <taxon>IRL clade</taxon>
        <taxon>Trifolieae</taxon>
        <taxon>Trifolium</taxon>
    </lineage>
</organism>
<dbReference type="Proteomes" id="UP000236291">
    <property type="component" value="Unassembled WGS sequence"/>
</dbReference>
<dbReference type="EMBL" id="ASHM01022497">
    <property type="protein sequence ID" value="PNY03334.1"/>
    <property type="molecule type" value="Genomic_DNA"/>
</dbReference>
<proteinExistence type="predicted"/>
<name>A0A2K3NJX3_TRIPR</name>
<reference evidence="2 3" key="2">
    <citation type="journal article" date="2017" name="Front. Plant Sci.">
        <title>Gene Classification and Mining of Molecular Markers Useful in Red Clover (Trifolium pratense) Breeding.</title>
        <authorList>
            <person name="Istvanek J."/>
            <person name="Dluhosova J."/>
            <person name="Dluhos P."/>
            <person name="Patkova L."/>
            <person name="Nedelnik J."/>
            <person name="Repkova J."/>
        </authorList>
    </citation>
    <scope>NUCLEOTIDE SEQUENCE [LARGE SCALE GENOMIC DNA]</scope>
    <source>
        <strain evidence="3">cv. Tatra</strain>
        <tissue evidence="2">Young leaves</tissue>
    </source>
</reference>
<evidence type="ECO:0000256" key="1">
    <source>
        <dbReference type="SAM" id="MobiDB-lite"/>
    </source>
</evidence>
<accession>A0A2K3NJX3</accession>
<feature type="region of interest" description="Disordered" evidence="1">
    <location>
        <begin position="41"/>
        <end position="69"/>
    </location>
</feature>
<sequence length="69" mass="7470">GGVEGYTPNMIDPVAEQPSDGALTLDWRSFEEEVLLLAMPSSSESSKASVNQQPVIPELKPPLLDDNCR</sequence>
<protein>
    <submittedName>
        <fullName evidence="2">Uncharacterized protein</fullName>
    </submittedName>
</protein>
<evidence type="ECO:0000313" key="3">
    <source>
        <dbReference type="Proteomes" id="UP000236291"/>
    </source>
</evidence>
<comment type="caution">
    <text evidence="2">The sequence shown here is derived from an EMBL/GenBank/DDBJ whole genome shotgun (WGS) entry which is preliminary data.</text>
</comment>